<dbReference type="Proteomes" id="UP000216478">
    <property type="component" value="Unassembled WGS sequence"/>
</dbReference>
<gene>
    <name evidence="1" type="ORF">CEV33_0289</name>
</gene>
<protein>
    <submittedName>
        <fullName evidence="1">Uncharacterized protein</fullName>
    </submittedName>
</protein>
<comment type="caution">
    <text evidence="1">The sequence shown here is derived from an EMBL/GenBank/DDBJ whole genome shotgun (WGS) entry which is preliminary data.</text>
</comment>
<sequence>MLIRLTDNAIIHLPTGISTIFYGSAPPRPANKFRRKVIISDLASLNYGRISDE</sequence>
<evidence type="ECO:0000313" key="2">
    <source>
        <dbReference type="Proteomes" id="UP000216478"/>
    </source>
</evidence>
<accession>A0A256FK88</accession>
<name>A0A256FK88_9HYPH</name>
<dbReference type="AlphaFoldDB" id="A0A256FK88"/>
<proteinExistence type="predicted"/>
<organism evidence="1 2">
    <name type="scientific">Brucella grignonensis</name>
    <dbReference type="NCBI Taxonomy" id="94627"/>
    <lineage>
        <taxon>Bacteria</taxon>
        <taxon>Pseudomonadati</taxon>
        <taxon>Pseudomonadota</taxon>
        <taxon>Alphaproteobacteria</taxon>
        <taxon>Hyphomicrobiales</taxon>
        <taxon>Brucellaceae</taxon>
        <taxon>Brucella/Ochrobactrum group</taxon>
        <taxon>Brucella</taxon>
    </lineage>
</organism>
<evidence type="ECO:0000313" key="1">
    <source>
        <dbReference type="EMBL" id="OYR15274.1"/>
    </source>
</evidence>
<keyword evidence="2" id="KW-1185">Reference proteome</keyword>
<dbReference type="EMBL" id="NNRL01000156">
    <property type="protein sequence ID" value="OYR15274.1"/>
    <property type="molecule type" value="Genomic_DNA"/>
</dbReference>
<reference evidence="1 2" key="1">
    <citation type="submission" date="2017-07" db="EMBL/GenBank/DDBJ databases">
        <title>Phylogenetic study on the rhizospheric bacterium Ochrobactrum sp. A44.</title>
        <authorList>
            <person name="Krzyzanowska D.M."/>
            <person name="Ossowicki A."/>
            <person name="Rajewska M."/>
            <person name="Maciag T."/>
            <person name="Kaczynski Z."/>
            <person name="Czerwicka M."/>
            <person name="Jafra S."/>
        </authorList>
    </citation>
    <scope>NUCLEOTIDE SEQUENCE [LARGE SCALE GENOMIC DNA]</scope>
    <source>
        <strain evidence="1 2">OgA9a</strain>
    </source>
</reference>